<evidence type="ECO:0000256" key="6">
    <source>
        <dbReference type="ARBA" id="ARBA00022527"/>
    </source>
</evidence>
<feature type="compositionally biased region" description="Polar residues" evidence="17">
    <location>
        <begin position="97"/>
        <end position="107"/>
    </location>
</feature>
<dbReference type="InterPro" id="IPR000961">
    <property type="entry name" value="AGC-kinase_C"/>
</dbReference>
<dbReference type="GO" id="GO:0031032">
    <property type="term" value="P:actomyosin structure organization"/>
    <property type="evidence" value="ECO:0007669"/>
    <property type="project" value="TreeGrafter"/>
</dbReference>
<feature type="compositionally biased region" description="Low complexity" evidence="17">
    <location>
        <begin position="292"/>
        <end position="302"/>
    </location>
</feature>
<reference evidence="21" key="1">
    <citation type="submission" date="2025-08" db="UniProtKB">
        <authorList>
            <consortium name="RefSeq"/>
        </authorList>
    </citation>
    <scope>IDENTIFICATION</scope>
    <source>
        <tissue evidence="21">Whole sample</tissue>
    </source>
</reference>
<evidence type="ECO:0000313" key="20">
    <source>
        <dbReference type="Proteomes" id="UP000694844"/>
    </source>
</evidence>
<evidence type="ECO:0000256" key="17">
    <source>
        <dbReference type="SAM" id="MobiDB-lite"/>
    </source>
</evidence>
<feature type="region of interest" description="Disordered" evidence="17">
    <location>
        <begin position="1168"/>
        <end position="1203"/>
    </location>
</feature>
<feature type="compositionally biased region" description="Polar residues" evidence="17">
    <location>
        <begin position="524"/>
        <end position="544"/>
    </location>
</feature>
<dbReference type="FunFam" id="1.10.510.10:FF:000086">
    <property type="entry name" value="Non-specific serine/threonine protein kinase"/>
    <property type="match status" value="1"/>
</dbReference>
<dbReference type="CDD" id="cd05598">
    <property type="entry name" value="STKc_LATS"/>
    <property type="match status" value="1"/>
</dbReference>
<feature type="compositionally biased region" description="Basic and acidic residues" evidence="17">
    <location>
        <begin position="27"/>
        <end position="52"/>
    </location>
</feature>
<accession>A0A8B8AM26</accession>
<proteinExistence type="inferred from homology"/>
<keyword evidence="20" id="KW-1185">Reference proteome</keyword>
<dbReference type="FunFam" id="1.10.510.10:FF:000057">
    <property type="entry name" value="Non-specific serine/threonine protein kinase"/>
    <property type="match status" value="1"/>
</dbReference>
<feature type="region of interest" description="Disordered" evidence="17">
    <location>
        <begin position="237"/>
        <end position="308"/>
    </location>
</feature>
<dbReference type="InterPro" id="IPR011009">
    <property type="entry name" value="Kinase-like_dom_sf"/>
</dbReference>
<evidence type="ECO:0000256" key="1">
    <source>
        <dbReference type="ARBA" id="ARBA00001946"/>
    </source>
</evidence>
<dbReference type="InterPro" id="IPR049761">
    <property type="entry name" value="LATS1-like_MobB"/>
</dbReference>
<feature type="compositionally biased region" description="Pro residues" evidence="17">
    <location>
        <begin position="282"/>
        <end position="291"/>
    </location>
</feature>
<sequence length="1203" mass="134098">MISRKEDPNSGRRPLVISGPNRQMLQDLKESLSHIRGSHSDQSDPALPHRNELSQSTPNLLENKSSFSRDGYNRKALAQIRSKLRPFQTDRNEEGISPSSGASSQGTEEGESRGASLEDSQELSNRLSKLNDLKGKNGVKNTMVNPYSKPVKRKPSFESKYGKAPSELDQRSDTASPLTSSASRVPPVYEVNPASRPPSSTPSVTVNGDQTPPPVPPRAPIITSTTETVIVETSMQGNLSSPARLPGPPLMVQPAGGQVLKSNPPTPQQYIAYSTVQVAQSTPPPQNPPTPSSSSSGPVTPQRGMSPVGRQPVIIQNAKSHPVHYASSAINSANGQGQNITIKCPPPYNQSRTSTPATVKISGNNLNSVHIKLPKPQSMGSPQPQPMHTWGAKQPQIVMQSVESVAVAKPLLQMATGPGHSPQNPQTSTGSYISSYQAQINPSNNGIPSATQLQASNNIQIQIKRQSPLTPEQYAHLQSQKRNVQTRISTPQYNHNFQYGMLYRPASDTPTSTPRSDSPISSRATNQSPMSIHSTTSTPSTNSDIPDKPPPPYPGRSVQVVQPTILQPVPQYNQPQPPSQYLTHQYHHQITALSQVHQGFTPLQVPHTAAPPVYHSDSPQPPIPPRVPLVQVTENPEVSPPPVPTSKPSVGAGPPPIPPPPNKPSPIVNGTNKEDETDETLSTVSDASSTQEKTRCTSPMPERKNEFKDCDRLRPEGRLKNYSPQAFKFYMEQHVENVLKACKERVTRRFQLEREMNKVGLSEDAQQQMRRMLNQKESNYIRLRRAKMRRDMFETIKRLGVGAFGEVSLVRKRDVGHLYAMKTLRKSDVLKRNQVAHVKAERDILAEADNEWVVKLYYSFQDRDNLYFVMDYVPGGDLMGLLIKFGIFKENLAQCYIAELVLAIESVHKMGFIHRDIKPDNILIDKDGHIKLTDFGLCTGFRWTHNSKYYQKDGIHPRQDSMDVSCANQVECRCNEILKPLERRRQRERHRCLAHSLVGTPNYIAPEVLLREGYTSCCDWWSVGVILYEMLVGQPPFYANTPAETQWKVIHWDETLKIPPEANLSEAAQDLIIKLCCSSDKRLGRNGATEIKKHRYFKDINFEGLRKSQPPWKPKIKHAMDTSYFDEIDSKFDDDSDEEMQKPDHPINGKHPEHAFLEFTFRRFFDDGGHPYPSMKEDPSPPVVDLSQEIPTAEDSSSAPVYV</sequence>
<keyword evidence="5" id="KW-0963">Cytoplasm</keyword>
<dbReference type="InterPro" id="IPR000719">
    <property type="entry name" value="Prot_kinase_dom"/>
</dbReference>
<feature type="compositionally biased region" description="Polar residues" evidence="17">
    <location>
        <begin position="1194"/>
        <end position="1203"/>
    </location>
</feature>
<evidence type="ECO:0000313" key="21">
    <source>
        <dbReference type="RefSeq" id="XP_022292166.1"/>
    </source>
</evidence>
<protein>
    <recommendedName>
        <fullName evidence="4">non-specific serine/threonine protein kinase</fullName>
        <ecNumber evidence="4">2.7.11.1</ecNumber>
    </recommendedName>
</protein>
<dbReference type="PANTHER" id="PTHR22988:SF71">
    <property type="entry name" value="CITRON RHO-INTERACTING KINASE"/>
    <property type="match status" value="1"/>
</dbReference>
<feature type="compositionally biased region" description="Polar residues" evidence="17">
    <location>
        <begin position="53"/>
        <end position="68"/>
    </location>
</feature>
<evidence type="ECO:0000256" key="7">
    <source>
        <dbReference type="ARBA" id="ARBA00022553"/>
    </source>
</evidence>
<comment type="subcellular location">
    <subcellularLocation>
        <location evidence="2">Cytoplasm</location>
    </subcellularLocation>
</comment>
<evidence type="ECO:0000256" key="16">
    <source>
        <dbReference type="PROSITE-ProRule" id="PRU10141"/>
    </source>
</evidence>
<dbReference type="InterPro" id="IPR017441">
    <property type="entry name" value="Protein_kinase_ATP_BS"/>
</dbReference>
<feature type="compositionally biased region" description="Low complexity" evidence="17">
    <location>
        <begin position="504"/>
        <end position="523"/>
    </location>
</feature>
<dbReference type="InterPro" id="IPR050839">
    <property type="entry name" value="Rho-assoc_Ser/Thr_Kinase"/>
</dbReference>
<feature type="compositionally biased region" description="Basic and acidic residues" evidence="17">
    <location>
        <begin position="155"/>
        <end position="172"/>
    </location>
</feature>
<dbReference type="GO" id="GO:0005737">
    <property type="term" value="C:cytoplasm"/>
    <property type="evidence" value="ECO:0007669"/>
    <property type="project" value="UniProtKB-SubCell"/>
</dbReference>
<dbReference type="Gene3D" id="3.30.200.20">
    <property type="entry name" value="Phosphorylase Kinase, domain 1"/>
    <property type="match status" value="1"/>
</dbReference>
<feature type="compositionally biased region" description="Polar residues" evidence="17">
    <location>
        <begin position="260"/>
        <end position="279"/>
    </location>
</feature>
<feature type="compositionally biased region" description="Pro residues" evidence="17">
    <location>
        <begin position="653"/>
        <end position="664"/>
    </location>
</feature>
<evidence type="ECO:0000256" key="8">
    <source>
        <dbReference type="ARBA" id="ARBA00022679"/>
    </source>
</evidence>
<evidence type="ECO:0000256" key="9">
    <source>
        <dbReference type="ARBA" id="ARBA00022723"/>
    </source>
</evidence>
<dbReference type="GO" id="GO:0005524">
    <property type="term" value="F:ATP binding"/>
    <property type="evidence" value="ECO:0007669"/>
    <property type="project" value="UniProtKB-UniRule"/>
</dbReference>
<evidence type="ECO:0000256" key="2">
    <source>
        <dbReference type="ARBA" id="ARBA00004496"/>
    </source>
</evidence>
<dbReference type="GO" id="GO:0042308">
    <property type="term" value="P:negative regulation of protein import into nucleus"/>
    <property type="evidence" value="ECO:0007669"/>
    <property type="project" value="UniProtKB-ARBA"/>
</dbReference>
<dbReference type="PROSITE" id="PS51285">
    <property type="entry name" value="AGC_KINASE_CTER"/>
    <property type="match status" value="1"/>
</dbReference>
<keyword evidence="11" id="KW-0418">Kinase</keyword>
<evidence type="ECO:0000256" key="12">
    <source>
        <dbReference type="ARBA" id="ARBA00022840"/>
    </source>
</evidence>
<organism evidence="20 21">
    <name type="scientific">Crassostrea virginica</name>
    <name type="common">Eastern oyster</name>
    <dbReference type="NCBI Taxonomy" id="6565"/>
    <lineage>
        <taxon>Eukaryota</taxon>
        <taxon>Metazoa</taxon>
        <taxon>Spiralia</taxon>
        <taxon>Lophotrochozoa</taxon>
        <taxon>Mollusca</taxon>
        <taxon>Bivalvia</taxon>
        <taxon>Autobranchia</taxon>
        <taxon>Pteriomorphia</taxon>
        <taxon>Ostreida</taxon>
        <taxon>Ostreoidea</taxon>
        <taxon>Ostreidae</taxon>
        <taxon>Crassostrea</taxon>
    </lineage>
</organism>
<feature type="region of interest" description="Disordered" evidence="17">
    <location>
        <begin position="1131"/>
        <end position="1151"/>
    </location>
</feature>
<feature type="region of interest" description="Disordered" evidence="17">
    <location>
        <begin position="603"/>
        <end position="709"/>
    </location>
</feature>
<evidence type="ECO:0000256" key="5">
    <source>
        <dbReference type="ARBA" id="ARBA00022490"/>
    </source>
</evidence>
<feature type="compositionally biased region" description="Polar residues" evidence="17">
    <location>
        <begin position="680"/>
        <end position="691"/>
    </location>
</feature>
<dbReference type="GO" id="GO:0045177">
    <property type="term" value="C:apical part of cell"/>
    <property type="evidence" value="ECO:0007669"/>
    <property type="project" value="UniProtKB-ARBA"/>
</dbReference>
<dbReference type="GO" id="GO:0005856">
    <property type="term" value="C:cytoskeleton"/>
    <property type="evidence" value="ECO:0007669"/>
    <property type="project" value="TreeGrafter"/>
</dbReference>
<keyword evidence="13" id="KW-0460">Magnesium</keyword>
<dbReference type="AlphaFoldDB" id="A0A8B8AM26"/>
<evidence type="ECO:0000256" key="13">
    <source>
        <dbReference type="ARBA" id="ARBA00022842"/>
    </source>
</evidence>
<evidence type="ECO:0000256" key="3">
    <source>
        <dbReference type="ARBA" id="ARBA00009903"/>
    </source>
</evidence>
<dbReference type="PROSITE" id="PS00108">
    <property type="entry name" value="PROTEIN_KINASE_ST"/>
    <property type="match status" value="1"/>
</dbReference>
<dbReference type="Proteomes" id="UP000694844">
    <property type="component" value="Chromosome 7"/>
</dbReference>
<feature type="compositionally biased region" description="Basic and acidic residues" evidence="17">
    <location>
        <begin position="1168"/>
        <end position="1179"/>
    </location>
</feature>
<feature type="region of interest" description="Disordered" evidence="17">
    <location>
        <begin position="502"/>
        <end position="558"/>
    </location>
</feature>
<dbReference type="KEGG" id="cvn:111103289"/>
<evidence type="ECO:0000259" key="19">
    <source>
        <dbReference type="PROSITE" id="PS51285"/>
    </source>
</evidence>
<keyword evidence="12 16" id="KW-0067">ATP-binding</keyword>
<keyword evidence="7" id="KW-0597">Phosphoprotein</keyword>
<dbReference type="GO" id="GO:0004674">
    <property type="term" value="F:protein serine/threonine kinase activity"/>
    <property type="evidence" value="ECO:0007669"/>
    <property type="project" value="UniProtKB-KW"/>
</dbReference>
<evidence type="ECO:0000256" key="14">
    <source>
        <dbReference type="ARBA" id="ARBA00047899"/>
    </source>
</evidence>
<evidence type="ECO:0000256" key="15">
    <source>
        <dbReference type="ARBA" id="ARBA00048679"/>
    </source>
</evidence>
<evidence type="ECO:0000256" key="11">
    <source>
        <dbReference type="ARBA" id="ARBA00022777"/>
    </source>
</evidence>
<feature type="binding site" evidence="16">
    <location>
        <position position="822"/>
    </location>
    <ligand>
        <name>ATP</name>
        <dbReference type="ChEBI" id="CHEBI:30616"/>
    </ligand>
</feature>
<dbReference type="GO" id="GO:0046872">
    <property type="term" value="F:metal ion binding"/>
    <property type="evidence" value="ECO:0007669"/>
    <property type="project" value="UniProtKB-KW"/>
</dbReference>
<keyword evidence="6" id="KW-0723">Serine/threonine-protein kinase</keyword>
<gene>
    <name evidence="21" type="primary">LOC111103289</name>
</gene>
<comment type="similarity">
    <text evidence="3">Belongs to the protein kinase superfamily. AGC Ser/Thr protein kinase family.</text>
</comment>
<evidence type="ECO:0000256" key="4">
    <source>
        <dbReference type="ARBA" id="ARBA00012513"/>
    </source>
</evidence>
<feature type="domain" description="AGC-kinase C-terminal" evidence="19">
    <location>
        <begin position="1098"/>
        <end position="1171"/>
    </location>
</feature>
<dbReference type="PROSITE" id="PS00107">
    <property type="entry name" value="PROTEIN_KINASE_ATP"/>
    <property type="match status" value="1"/>
</dbReference>
<dbReference type="SUPFAM" id="SSF56112">
    <property type="entry name" value="Protein kinase-like (PK-like)"/>
    <property type="match status" value="1"/>
</dbReference>
<dbReference type="GO" id="GO:0071944">
    <property type="term" value="C:cell periphery"/>
    <property type="evidence" value="ECO:0007669"/>
    <property type="project" value="UniProtKB-ARBA"/>
</dbReference>
<evidence type="ECO:0000259" key="18">
    <source>
        <dbReference type="PROSITE" id="PS50011"/>
    </source>
</evidence>
<feature type="compositionally biased region" description="Basic and acidic residues" evidence="17">
    <location>
        <begin position="1"/>
        <end position="10"/>
    </location>
</feature>
<feature type="compositionally biased region" description="Polar residues" evidence="17">
    <location>
        <begin position="173"/>
        <end position="183"/>
    </location>
</feature>
<keyword evidence="8" id="KW-0808">Transferase</keyword>
<keyword evidence="10 16" id="KW-0547">Nucleotide-binding</keyword>
<dbReference type="PANTHER" id="PTHR22988">
    <property type="entry name" value="MYOTONIC DYSTROPHY S/T KINASE-RELATED"/>
    <property type="match status" value="1"/>
</dbReference>
<dbReference type="GO" id="GO:0048731">
    <property type="term" value="P:system development"/>
    <property type="evidence" value="ECO:0007669"/>
    <property type="project" value="UniProtKB-ARBA"/>
</dbReference>
<keyword evidence="9" id="KW-0479">Metal-binding</keyword>
<dbReference type="EC" id="2.7.11.1" evidence="4"/>
<dbReference type="GeneID" id="111103289"/>
<dbReference type="PROSITE" id="PS50011">
    <property type="entry name" value="PROTEIN_KINASE_DOM"/>
    <property type="match status" value="1"/>
</dbReference>
<evidence type="ECO:0000256" key="10">
    <source>
        <dbReference type="ARBA" id="ARBA00022741"/>
    </source>
</evidence>
<dbReference type="CDD" id="cd21778">
    <property type="entry name" value="MobB_LATS1"/>
    <property type="match status" value="1"/>
</dbReference>
<comment type="catalytic activity">
    <reaction evidence="14">
        <text>L-threonyl-[protein] + ATP = O-phospho-L-threonyl-[protein] + ADP + H(+)</text>
        <dbReference type="Rhea" id="RHEA:46608"/>
        <dbReference type="Rhea" id="RHEA-COMP:11060"/>
        <dbReference type="Rhea" id="RHEA-COMP:11605"/>
        <dbReference type="ChEBI" id="CHEBI:15378"/>
        <dbReference type="ChEBI" id="CHEBI:30013"/>
        <dbReference type="ChEBI" id="CHEBI:30616"/>
        <dbReference type="ChEBI" id="CHEBI:61977"/>
        <dbReference type="ChEBI" id="CHEBI:456216"/>
        <dbReference type="EC" id="2.7.11.1"/>
    </reaction>
</comment>
<dbReference type="OrthoDB" id="3638488at2759"/>
<feature type="region of interest" description="Disordered" evidence="17">
    <location>
        <begin position="1"/>
        <end position="221"/>
    </location>
</feature>
<dbReference type="Gene3D" id="1.10.510.10">
    <property type="entry name" value="Transferase(Phosphotransferase) domain 1"/>
    <property type="match status" value="1"/>
</dbReference>
<dbReference type="SMART" id="SM00133">
    <property type="entry name" value="S_TK_X"/>
    <property type="match status" value="1"/>
</dbReference>
<name>A0A8B8AM26_CRAVI</name>
<comment type="cofactor">
    <cofactor evidence="1">
        <name>Mg(2+)</name>
        <dbReference type="ChEBI" id="CHEBI:18420"/>
    </cofactor>
</comment>
<comment type="catalytic activity">
    <reaction evidence="15">
        <text>L-seryl-[protein] + ATP = O-phospho-L-seryl-[protein] + ADP + H(+)</text>
        <dbReference type="Rhea" id="RHEA:17989"/>
        <dbReference type="Rhea" id="RHEA-COMP:9863"/>
        <dbReference type="Rhea" id="RHEA-COMP:11604"/>
        <dbReference type="ChEBI" id="CHEBI:15378"/>
        <dbReference type="ChEBI" id="CHEBI:29999"/>
        <dbReference type="ChEBI" id="CHEBI:30616"/>
        <dbReference type="ChEBI" id="CHEBI:83421"/>
        <dbReference type="ChEBI" id="CHEBI:456216"/>
        <dbReference type="EC" id="2.7.11.1"/>
    </reaction>
</comment>
<dbReference type="SMART" id="SM00220">
    <property type="entry name" value="S_TKc"/>
    <property type="match status" value="1"/>
</dbReference>
<dbReference type="FunFam" id="3.30.200.20:FF:000391">
    <property type="entry name" value="Large tumor suppressor kinase 1"/>
    <property type="match status" value="1"/>
</dbReference>
<dbReference type="RefSeq" id="XP_022292166.1">
    <property type="nucleotide sequence ID" value="XM_022436458.1"/>
</dbReference>
<dbReference type="InterPro" id="IPR008271">
    <property type="entry name" value="Ser/Thr_kinase_AS"/>
</dbReference>
<dbReference type="Pfam" id="PF00069">
    <property type="entry name" value="Pkinase"/>
    <property type="match status" value="2"/>
</dbReference>
<feature type="domain" description="Protein kinase" evidence="18">
    <location>
        <begin position="793"/>
        <end position="1097"/>
    </location>
</feature>
<dbReference type="GO" id="GO:0009653">
    <property type="term" value="P:anatomical structure morphogenesis"/>
    <property type="evidence" value="ECO:0007669"/>
    <property type="project" value="UniProtKB-ARBA"/>
</dbReference>